<reference evidence="2 3" key="1">
    <citation type="submission" date="2011-11" db="EMBL/GenBank/DDBJ databases">
        <title>The Noncontiguous Finished genome of Jonquetella anthropi DSM 22815.</title>
        <authorList>
            <consortium name="US DOE Joint Genome Institute (JGI-PGF)"/>
            <person name="Lucas S."/>
            <person name="Copeland A."/>
            <person name="Lapidus A."/>
            <person name="Glavina del Rio T."/>
            <person name="Dalin E."/>
            <person name="Tice H."/>
            <person name="Bruce D."/>
            <person name="Goodwin L."/>
            <person name="Pitluck S."/>
            <person name="Peters L."/>
            <person name="Mikhailova N."/>
            <person name="Held B."/>
            <person name="Kyrpides N."/>
            <person name="Mavromatis K."/>
            <person name="Ivanova N."/>
            <person name="Markowitz V."/>
            <person name="Cheng J.-F."/>
            <person name="Hugenholtz P."/>
            <person name="Woyke T."/>
            <person name="Wu D."/>
            <person name="Gronow S."/>
            <person name="Wellnitz S."/>
            <person name="Brambilla E."/>
            <person name="Klenk H.-P."/>
            <person name="Eisen J.A."/>
        </authorList>
    </citation>
    <scope>NUCLEOTIDE SEQUENCE [LARGE SCALE GENOMIC DNA]</scope>
    <source>
        <strain evidence="2 3">DSM 22815</strain>
    </source>
</reference>
<proteinExistence type="inferred from homology"/>
<dbReference type="PANTHER" id="PTHR15004:SF0">
    <property type="entry name" value="GLUTAMYL-TRNA(GLN) AMIDOTRANSFERASE SUBUNIT C, MITOCHONDRIAL"/>
    <property type="match status" value="1"/>
</dbReference>
<dbReference type="SUPFAM" id="SSF141000">
    <property type="entry name" value="Glu-tRNAGln amidotransferase C subunit"/>
    <property type="match status" value="1"/>
</dbReference>
<dbReference type="Proteomes" id="UP000003806">
    <property type="component" value="Chromosome"/>
</dbReference>
<keyword evidence="1" id="KW-0547">Nucleotide-binding</keyword>
<keyword evidence="2" id="KW-0808">Transferase</keyword>
<dbReference type="eggNOG" id="COG0721">
    <property type="taxonomic scope" value="Bacteria"/>
</dbReference>
<comment type="similarity">
    <text evidence="1">Belongs to the GatC family.</text>
</comment>
<dbReference type="GO" id="GO:0016740">
    <property type="term" value="F:transferase activity"/>
    <property type="evidence" value="ECO:0007669"/>
    <property type="project" value="UniProtKB-KW"/>
</dbReference>
<dbReference type="RefSeq" id="WP_008521162.1">
    <property type="nucleotide sequence ID" value="NZ_CM001376.1"/>
</dbReference>
<comment type="catalytic activity">
    <reaction evidence="1">
        <text>L-glutamyl-tRNA(Gln) + L-glutamine + ATP + H2O = L-glutaminyl-tRNA(Gln) + L-glutamate + ADP + phosphate + H(+)</text>
        <dbReference type="Rhea" id="RHEA:17521"/>
        <dbReference type="Rhea" id="RHEA-COMP:9681"/>
        <dbReference type="Rhea" id="RHEA-COMP:9684"/>
        <dbReference type="ChEBI" id="CHEBI:15377"/>
        <dbReference type="ChEBI" id="CHEBI:15378"/>
        <dbReference type="ChEBI" id="CHEBI:29985"/>
        <dbReference type="ChEBI" id="CHEBI:30616"/>
        <dbReference type="ChEBI" id="CHEBI:43474"/>
        <dbReference type="ChEBI" id="CHEBI:58359"/>
        <dbReference type="ChEBI" id="CHEBI:78520"/>
        <dbReference type="ChEBI" id="CHEBI:78521"/>
        <dbReference type="ChEBI" id="CHEBI:456216"/>
    </reaction>
</comment>
<dbReference type="Pfam" id="PF02686">
    <property type="entry name" value="GatC"/>
    <property type="match status" value="1"/>
</dbReference>
<dbReference type="GO" id="GO:0050566">
    <property type="term" value="F:asparaginyl-tRNA synthase (glutamine-hydrolyzing) activity"/>
    <property type="evidence" value="ECO:0007669"/>
    <property type="project" value="RHEA"/>
</dbReference>
<dbReference type="PANTHER" id="PTHR15004">
    <property type="entry name" value="GLUTAMYL-TRNA(GLN) AMIDOTRANSFERASE SUBUNIT C, MITOCHONDRIAL"/>
    <property type="match status" value="1"/>
</dbReference>
<dbReference type="GO" id="GO:0005524">
    <property type="term" value="F:ATP binding"/>
    <property type="evidence" value="ECO:0007669"/>
    <property type="project" value="UniProtKB-KW"/>
</dbReference>
<protein>
    <recommendedName>
        <fullName evidence="1">Aspartyl/glutamyl-tRNA(Asn/Gln) amidotransferase subunit C</fullName>
        <shortName evidence="1">Asp/Glu-ADT subunit C</shortName>
        <ecNumber evidence="1">6.3.5.-</ecNumber>
    </recommendedName>
</protein>
<comment type="function">
    <text evidence="1">Allows the formation of correctly charged Asn-tRNA(Asn) or Gln-tRNA(Gln) through the transamidation of misacylated Asp-tRNA(Asn) or Glu-tRNA(Gln) in organisms which lack either or both of asparaginyl-tRNA or glutaminyl-tRNA synthetases. The reaction takes place in the presence of glutamine and ATP through an activated phospho-Asp-tRNA(Asn) or phospho-Glu-tRNA(Gln).</text>
</comment>
<dbReference type="EMBL" id="CM001376">
    <property type="protein sequence ID" value="EHM13179.1"/>
    <property type="molecule type" value="Genomic_DNA"/>
</dbReference>
<dbReference type="AlphaFoldDB" id="H0UKH0"/>
<dbReference type="GO" id="GO:0070681">
    <property type="term" value="P:glutaminyl-tRNAGln biosynthesis via transamidation"/>
    <property type="evidence" value="ECO:0007669"/>
    <property type="project" value="TreeGrafter"/>
</dbReference>
<keyword evidence="3" id="KW-1185">Reference proteome</keyword>
<dbReference type="HAMAP" id="MF_00122">
    <property type="entry name" value="GatC"/>
    <property type="match status" value="1"/>
</dbReference>
<keyword evidence="1" id="KW-0067">ATP-binding</keyword>
<dbReference type="OrthoDB" id="9813938at2"/>
<evidence type="ECO:0000313" key="3">
    <source>
        <dbReference type="Proteomes" id="UP000003806"/>
    </source>
</evidence>
<comment type="subunit">
    <text evidence="1">Heterotrimer of A, B and C subunits.</text>
</comment>
<dbReference type="NCBIfam" id="TIGR00135">
    <property type="entry name" value="gatC"/>
    <property type="match status" value="1"/>
</dbReference>
<dbReference type="HOGENOM" id="CLU_105899_2_0_0"/>
<dbReference type="InterPro" id="IPR003837">
    <property type="entry name" value="GatC"/>
</dbReference>
<sequence length="100" mass="11023">MTGLTKEEILKIGKLARLEIDPSELDALEKHFGSVLSYFEVLKELDVSSVDLADKEGAESMRLEPDEIGDSGSNREAILSQAPQRDGDFFRVPKIGGDEE</sequence>
<dbReference type="EC" id="6.3.5.-" evidence="1"/>
<evidence type="ECO:0000256" key="1">
    <source>
        <dbReference type="HAMAP-Rule" id="MF_00122"/>
    </source>
</evidence>
<keyword evidence="1" id="KW-0648">Protein biosynthesis</keyword>
<accession>H0UKH0</accession>
<dbReference type="GO" id="GO:0050567">
    <property type="term" value="F:glutaminyl-tRNA synthase (glutamine-hydrolyzing) activity"/>
    <property type="evidence" value="ECO:0007669"/>
    <property type="project" value="UniProtKB-UniRule"/>
</dbReference>
<keyword evidence="1" id="KW-0436">Ligase</keyword>
<dbReference type="GO" id="GO:0006412">
    <property type="term" value="P:translation"/>
    <property type="evidence" value="ECO:0007669"/>
    <property type="project" value="UniProtKB-UniRule"/>
</dbReference>
<gene>
    <name evidence="1" type="primary">gatC</name>
    <name evidence="2" type="ORF">JonanDRAFT_0801</name>
</gene>
<dbReference type="InterPro" id="IPR036113">
    <property type="entry name" value="Asp/Glu-ADT_sf_sub_c"/>
</dbReference>
<comment type="catalytic activity">
    <reaction evidence="1">
        <text>L-aspartyl-tRNA(Asn) + L-glutamine + ATP + H2O = L-asparaginyl-tRNA(Asn) + L-glutamate + ADP + phosphate + 2 H(+)</text>
        <dbReference type="Rhea" id="RHEA:14513"/>
        <dbReference type="Rhea" id="RHEA-COMP:9674"/>
        <dbReference type="Rhea" id="RHEA-COMP:9677"/>
        <dbReference type="ChEBI" id="CHEBI:15377"/>
        <dbReference type="ChEBI" id="CHEBI:15378"/>
        <dbReference type="ChEBI" id="CHEBI:29985"/>
        <dbReference type="ChEBI" id="CHEBI:30616"/>
        <dbReference type="ChEBI" id="CHEBI:43474"/>
        <dbReference type="ChEBI" id="CHEBI:58359"/>
        <dbReference type="ChEBI" id="CHEBI:78515"/>
        <dbReference type="ChEBI" id="CHEBI:78516"/>
        <dbReference type="ChEBI" id="CHEBI:456216"/>
    </reaction>
</comment>
<organism evidence="2 3">
    <name type="scientific">Jonquetella anthropi DSM 22815</name>
    <dbReference type="NCBI Taxonomy" id="885272"/>
    <lineage>
        <taxon>Bacteria</taxon>
        <taxon>Thermotogati</taxon>
        <taxon>Synergistota</taxon>
        <taxon>Synergistia</taxon>
        <taxon>Synergistales</taxon>
        <taxon>Dethiosulfovibrionaceae</taxon>
        <taxon>Jonquetella</taxon>
    </lineage>
</organism>
<name>H0UKH0_9BACT</name>
<dbReference type="GO" id="GO:0006450">
    <property type="term" value="P:regulation of translational fidelity"/>
    <property type="evidence" value="ECO:0007669"/>
    <property type="project" value="InterPro"/>
</dbReference>
<dbReference type="Gene3D" id="1.10.20.60">
    <property type="entry name" value="Glu-tRNAGln amidotransferase C subunit, N-terminal domain"/>
    <property type="match status" value="1"/>
</dbReference>
<evidence type="ECO:0000313" key="2">
    <source>
        <dbReference type="EMBL" id="EHM13179.1"/>
    </source>
</evidence>
<dbReference type="STRING" id="885272.JonanDRAFT_0801"/>